<evidence type="ECO:0000313" key="2">
    <source>
        <dbReference type="Proteomes" id="UP001363010"/>
    </source>
</evidence>
<proteinExistence type="predicted"/>
<name>A0ABU8VUT6_9BURK</name>
<accession>A0ABU8VUT6</accession>
<sequence length="160" mass="18005">MTEDEKTRRFYEWHALCDESFGERFTALHALHRIEASIEEGAPLDPEAAAYLLEVCRRAREGHADPLVLKRPRGRQPTVAQEETEYETACAVYERIHKGETVEEAIAAIEVAQGRADQGIGGVVGKAYYKHRVEVIDGHKRMLADFARWEAERASKPSAG</sequence>
<comment type="caution">
    <text evidence="1">The sequence shown here is derived from an EMBL/GenBank/DDBJ whole genome shotgun (WGS) entry which is preliminary data.</text>
</comment>
<reference evidence="1 2" key="1">
    <citation type="submission" date="2024-03" db="EMBL/GenBank/DDBJ databases">
        <title>Novel species of the genus Variovorax.</title>
        <authorList>
            <person name="Liu Q."/>
            <person name="Xin Y.-H."/>
        </authorList>
    </citation>
    <scope>NUCLEOTIDE SEQUENCE [LARGE SCALE GENOMIC DNA]</scope>
    <source>
        <strain evidence="1 2">KACC 18501</strain>
    </source>
</reference>
<dbReference type="EMBL" id="JBBKZV010000002">
    <property type="protein sequence ID" value="MEJ8821447.1"/>
    <property type="molecule type" value="Genomic_DNA"/>
</dbReference>
<gene>
    <name evidence="1" type="ORF">WKW80_05265</name>
</gene>
<organism evidence="1 2">
    <name type="scientific">Variovorax humicola</name>
    <dbReference type="NCBI Taxonomy" id="1769758"/>
    <lineage>
        <taxon>Bacteria</taxon>
        <taxon>Pseudomonadati</taxon>
        <taxon>Pseudomonadota</taxon>
        <taxon>Betaproteobacteria</taxon>
        <taxon>Burkholderiales</taxon>
        <taxon>Comamonadaceae</taxon>
        <taxon>Variovorax</taxon>
    </lineage>
</organism>
<dbReference type="RefSeq" id="WP_340362497.1">
    <property type="nucleotide sequence ID" value="NZ_JBBKZV010000002.1"/>
</dbReference>
<protein>
    <submittedName>
        <fullName evidence="1">Uncharacterized protein</fullName>
    </submittedName>
</protein>
<dbReference type="Proteomes" id="UP001363010">
    <property type="component" value="Unassembled WGS sequence"/>
</dbReference>
<evidence type="ECO:0000313" key="1">
    <source>
        <dbReference type="EMBL" id="MEJ8821447.1"/>
    </source>
</evidence>
<keyword evidence="2" id="KW-1185">Reference proteome</keyword>